<feature type="transmembrane region" description="Helical" evidence="7">
    <location>
        <begin position="453"/>
        <end position="472"/>
    </location>
</feature>
<dbReference type="CDD" id="cd13148">
    <property type="entry name" value="MATE_like_3"/>
    <property type="match status" value="1"/>
</dbReference>
<keyword evidence="2" id="KW-0813">Transport</keyword>
<dbReference type="GO" id="GO:0005886">
    <property type="term" value="C:plasma membrane"/>
    <property type="evidence" value="ECO:0007669"/>
    <property type="project" value="UniProtKB-SubCell"/>
</dbReference>
<keyword evidence="6 7" id="KW-0472">Membrane</keyword>
<organism evidence="8 9">
    <name type="scientific">Bradyrhizobium niftali</name>
    <dbReference type="NCBI Taxonomy" id="2560055"/>
    <lineage>
        <taxon>Bacteria</taxon>
        <taxon>Pseudomonadati</taxon>
        <taxon>Pseudomonadota</taxon>
        <taxon>Alphaproteobacteria</taxon>
        <taxon>Hyphomicrobiales</taxon>
        <taxon>Nitrobacteraceae</taxon>
        <taxon>Bradyrhizobium</taxon>
    </lineage>
</organism>
<dbReference type="PANTHER" id="PTHR43549:SF3">
    <property type="entry name" value="MULTIDRUG RESISTANCE PROTEIN YPNP-RELATED"/>
    <property type="match status" value="1"/>
</dbReference>
<dbReference type="Pfam" id="PF01554">
    <property type="entry name" value="MatE"/>
    <property type="match status" value="2"/>
</dbReference>
<dbReference type="PANTHER" id="PTHR43549">
    <property type="entry name" value="MULTIDRUG RESISTANCE PROTEIN YPNP-RELATED"/>
    <property type="match status" value="1"/>
</dbReference>
<dbReference type="NCBIfam" id="TIGR00797">
    <property type="entry name" value="matE"/>
    <property type="match status" value="1"/>
</dbReference>
<accession>A0A4Y9LUF0</accession>
<feature type="transmembrane region" description="Helical" evidence="7">
    <location>
        <begin position="376"/>
        <end position="398"/>
    </location>
</feature>
<feature type="transmembrane region" description="Helical" evidence="7">
    <location>
        <begin position="228"/>
        <end position="248"/>
    </location>
</feature>
<proteinExistence type="predicted"/>
<dbReference type="Proteomes" id="UP000297966">
    <property type="component" value="Unassembled WGS sequence"/>
</dbReference>
<evidence type="ECO:0000256" key="2">
    <source>
        <dbReference type="ARBA" id="ARBA00022448"/>
    </source>
</evidence>
<dbReference type="OrthoDB" id="9806302at2"/>
<keyword evidence="5 7" id="KW-1133">Transmembrane helix</keyword>
<evidence type="ECO:0000313" key="9">
    <source>
        <dbReference type="Proteomes" id="UP000297966"/>
    </source>
</evidence>
<evidence type="ECO:0000256" key="7">
    <source>
        <dbReference type="SAM" id="Phobius"/>
    </source>
</evidence>
<feature type="transmembrane region" description="Helical" evidence="7">
    <location>
        <begin position="72"/>
        <end position="93"/>
    </location>
</feature>
<dbReference type="InterPro" id="IPR052031">
    <property type="entry name" value="Membrane_Transporter-Flippase"/>
</dbReference>
<protein>
    <submittedName>
        <fullName evidence="8">MATE family efflux transporter</fullName>
    </submittedName>
</protein>
<feature type="transmembrane region" description="Helical" evidence="7">
    <location>
        <begin position="254"/>
        <end position="275"/>
    </location>
</feature>
<sequence length="506" mass="51453">MGVMQWAADRRRSGRWARTMAMSVEDAAAPALPGAQVVAHTAAPLRQAAVPGVAVTPSAAEQRRAALLAAPILPTLLKLAAPTVTVLVAQTAVNIAEAYYVGFLGTDALAGAALVFPIFMLMTMMSNGGFGSGVASSVARAVGAGRRDDAEAALFHAVVLAILAGGVFTLGVILGGPWLYRTLGGQGDALAAATTYSNYLFAGAIPAWIVNLQAAALRGSGNVKVPALVTLVGAIVTIPVSPALIFGLGPIPRLGIGGAGVAFGLYYGAAMLFLLRYMASGATGLKLHIVPLRPKIFGDMLKVGIPTAFNAVLTNLTVILVTGAVGLFGTSALAGYGIASRLDYIMIPLLFGISTATLTMVGVNMGAGQTARARRIGWISGIVGMVMTGTIGLLVAIFPTTWLNLFSHDAEVVSEGMTYLRIVAPAYAALGFGFVTSFAALGTGRAMGPLASSIARILIAGGGGWIAVASFGAGMAGLATMVAVSLAVYAAICALIMLSPSTWRSE</sequence>
<comment type="caution">
    <text evidence="8">The sequence shown here is derived from an EMBL/GenBank/DDBJ whole genome shotgun (WGS) entry which is preliminary data.</text>
</comment>
<evidence type="ECO:0000256" key="5">
    <source>
        <dbReference type="ARBA" id="ARBA00022989"/>
    </source>
</evidence>
<evidence type="ECO:0000256" key="1">
    <source>
        <dbReference type="ARBA" id="ARBA00004429"/>
    </source>
</evidence>
<keyword evidence="4 7" id="KW-0812">Transmembrane</keyword>
<dbReference type="InterPro" id="IPR002528">
    <property type="entry name" value="MATE_fam"/>
</dbReference>
<evidence type="ECO:0000256" key="3">
    <source>
        <dbReference type="ARBA" id="ARBA00022475"/>
    </source>
</evidence>
<feature type="transmembrane region" description="Helical" evidence="7">
    <location>
        <begin position="154"/>
        <end position="179"/>
    </location>
</feature>
<name>A0A4Y9LUF0_9BRAD</name>
<feature type="transmembrane region" description="Helical" evidence="7">
    <location>
        <begin position="99"/>
        <end position="122"/>
    </location>
</feature>
<keyword evidence="3" id="KW-1003">Cell membrane</keyword>
<keyword evidence="9" id="KW-1185">Reference proteome</keyword>
<evidence type="ECO:0000313" key="8">
    <source>
        <dbReference type="EMBL" id="TFV46485.1"/>
    </source>
</evidence>
<dbReference type="GO" id="GO:0042910">
    <property type="term" value="F:xenobiotic transmembrane transporter activity"/>
    <property type="evidence" value="ECO:0007669"/>
    <property type="project" value="InterPro"/>
</dbReference>
<feature type="transmembrane region" description="Helical" evidence="7">
    <location>
        <begin position="199"/>
        <end position="216"/>
    </location>
</feature>
<evidence type="ECO:0000256" key="6">
    <source>
        <dbReference type="ARBA" id="ARBA00023136"/>
    </source>
</evidence>
<evidence type="ECO:0000256" key="4">
    <source>
        <dbReference type="ARBA" id="ARBA00022692"/>
    </source>
</evidence>
<dbReference type="PIRSF" id="PIRSF006603">
    <property type="entry name" value="DinF"/>
    <property type="match status" value="1"/>
</dbReference>
<feature type="transmembrane region" description="Helical" evidence="7">
    <location>
        <begin position="478"/>
        <end position="498"/>
    </location>
</feature>
<gene>
    <name evidence="8" type="ORF">E4K65_20895</name>
</gene>
<dbReference type="InterPro" id="IPR048279">
    <property type="entry name" value="MdtK-like"/>
</dbReference>
<dbReference type="AlphaFoldDB" id="A0A4Y9LUF0"/>
<dbReference type="EMBL" id="SPQT01000011">
    <property type="protein sequence ID" value="TFV46485.1"/>
    <property type="molecule type" value="Genomic_DNA"/>
</dbReference>
<reference evidence="8 9" key="1">
    <citation type="submission" date="2019-03" db="EMBL/GenBank/DDBJ databases">
        <title>Bradyrhizobium diversity isolated from nodules of Chamaecrista fasciculata.</title>
        <authorList>
            <person name="Klepa M.S."/>
            <person name="Urquiaga M.O."/>
            <person name="Hungria M."/>
            <person name="Delamuta J.R."/>
        </authorList>
    </citation>
    <scope>NUCLEOTIDE SEQUENCE [LARGE SCALE GENOMIC DNA]</scope>
    <source>
        <strain evidence="8 9">CNPSo 3448</strain>
    </source>
</reference>
<feature type="transmembrane region" description="Helical" evidence="7">
    <location>
        <begin position="418"/>
        <end position="441"/>
    </location>
</feature>
<comment type="subcellular location">
    <subcellularLocation>
        <location evidence="1">Cell inner membrane</location>
        <topology evidence="1">Multi-pass membrane protein</topology>
    </subcellularLocation>
</comment>
<feature type="transmembrane region" description="Helical" evidence="7">
    <location>
        <begin position="344"/>
        <end position="364"/>
    </location>
</feature>
<feature type="transmembrane region" description="Helical" evidence="7">
    <location>
        <begin position="312"/>
        <end position="338"/>
    </location>
</feature>
<dbReference type="GO" id="GO:0015297">
    <property type="term" value="F:antiporter activity"/>
    <property type="evidence" value="ECO:0007669"/>
    <property type="project" value="InterPro"/>
</dbReference>